<accession>A0A8C0BHK0</accession>
<evidence type="ECO:0000313" key="2">
    <source>
        <dbReference type="Proteomes" id="UP000694555"/>
    </source>
</evidence>
<name>A0A8C0BHK0_9AVES</name>
<reference evidence="1" key="1">
    <citation type="submission" date="2025-08" db="UniProtKB">
        <authorList>
            <consortium name="Ensembl"/>
        </authorList>
    </citation>
    <scope>IDENTIFICATION</scope>
</reference>
<proteinExistence type="predicted"/>
<dbReference type="Proteomes" id="UP000694555">
    <property type="component" value="Unplaced"/>
</dbReference>
<dbReference type="AlphaFoldDB" id="A0A8C0BHK0"/>
<dbReference type="Ensembl" id="ENSBJAT00000017416.1">
    <property type="protein sequence ID" value="ENSBJAP00000016958.1"/>
    <property type="gene ID" value="ENSBJAG00000011178.1"/>
</dbReference>
<sequence>MKFSGPLESQRLSFLLETAISREAQMWKAHVPKIQPNQVTSLLHIIHLSKGMRLSSGVFLCEPLKLLHEKLPSA</sequence>
<organism evidence="1 2">
    <name type="scientific">Buteo japonicus</name>
    <dbReference type="NCBI Taxonomy" id="224669"/>
    <lineage>
        <taxon>Eukaryota</taxon>
        <taxon>Metazoa</taxon>
        <taxon>Chordata</taxon>
        <taxon>Craniata</taxon>
        <taxon>Vertebrata</taxon>
        <taxon>Euteleostomi</taxon>
        <taxon>Archelosauria</taxon>
        <taxon>Archosauria</taxon>
        <taxon>Dinosauria</taxon>
        <taxon>Saurischia</taxon>
        <taxon>Theropoda</taxon>
        <taxon>Coelurosauria</taxon>
        <taxon>Aves</taxon>
        <taxon>Neognathae</taxon>
        <taxon>Neoaves</taxon>
        <taxon>Telluraves</taxon>
        <taxon>Accipitrimorphae</taxon>
        <taxon>Accipitriformes</taxon>
        <taxon>Accipitridae</taxon>
        <taxon>Accipitrinae</taxon>
        <taxon>Buteo</taxon>
    </lineage>
</organism>
<evidence type="ECO:0000313" key="1">
    <source>
        <dbReference type="Ensembl" id="ENSBJAP00000016958.1"/>
    </source>
</evidence>
<protein>
    <submittedName>
        <fullName evidence="1">Uncharacterized protein</fullName>
    </submittedName>
</protein>
<reference evidence="1" key="2">
    <citation type="submission" date="2025-09" db="UniProtKB">
        <authorList>
            <consortium name="Ensembl"/>
        </authorList>
    </citation>
    <scope>IDENTIFICATION</scope>
</reference>
<keyword evidence="2" id="KW-1185">Reference proteome</keyword>